<reference evidence="2" key="1">
    <citation type="journal article" date="2019" name="Int. J. Syst. Evol. Microbiol.">
        <title>The Global Catalogue of Microorganisms (GCM) 10K type strain sequencing project: providing services to taxonomists for standard genome sequencing and annotation.</title>
        <authorList>
            <consortium name="The Broad Institute Genomics Platform"/>
            <consortium name="The Broad Institute Genome Sequencing Center for Infectious Disease"/>
            <person name="Wu L."/>
            <person name="Ma J."/>
        </authorList>
    </citation>
    <scope>NUCLEOTIDE SEQUENCE [LARGE SCALE GENOMIC DNA]</scope>
    <source>
        <strain evidence="2">NBRC 108728</strain>
    </source>
</reference>
<geneLocation type="plasmid" evidence="1 2">
    <name>pNBRC108728a</name>
</geneLocation>
<dbReference type="Gene3D" id="3.30.700.10">
    <property type="entry name" value="Glycoprotein, Type 4 Pilin"/>
    <property type="match status" value="1"/>
</dbReference>
<evidence type="ECO:0000313" key="2">
    <source>
        <dbReference type="Proteomes" id="UP001321486"/>
    </source>
</evidence>
<proteinExistence type="predicted"/>
<protein>
    <submittedName>
        <fullName evidence="1">Uncharacterized protein</fullName>
    </submittedName>
</protein>
<organism evidence="1 2">
    <name type="scientific">Frondihabitans sucicola</name>
    <dbReference type="NCBI Taxonomy" id="1268041"/>
    <lineage>
        <taxon>Bacteria</taxon>
        <taxon>Bacillati</taxon>
        <taxon>Actinomycetota</taxon>
        <taxon>Actinomycetes</taxon>
        <taxon>Micrococcales</taxon>
        <taxon>Microbacteriaceae</taxon>
        <taxon>Frondihabitans</taxon>
    </lineage>
</organism>
<dbReference type="Proteomes" id="UP001321486">
    <property type="component" value="Plasmid pNBRC108728a"/>
</dbReference>
<gene>
    <name evidence="1" type="ORF">GCM10025867_47280</name>
</gene>
<dbReference type="EMBL" id="AP027733">
    <property type="protein sequence ID" value="BDZ52487.1"/>
    <property type="molecule type" value="Genomic_DNA"/>
</dbReference>
<keyword evidence="2" id="KW-1185">Reference proteome</keyword>
<name>A0ABN6Y8J4_9MICO</name>
<sequence length="118" mass="12508">MVYMALLGILAIAAVPQIGNYRLHQAVVTMQSDARAFANVADAQYTISYAYPASTDTTTNPNFLKGAQASSGDVVKFVNTNSGTSYRIIVTNPTKAPTKTVVYDSTLNGLQPVATTSN</sequence>
<dbReference type="SUPFAM" id="SSF54523">
    <property type="entry name" value="Pili subunits"/>
    <property type="match status" value="1"/>
</dbReference>
<keyword evidence="1" id="KW-0614">Plasmid</keyword>
<evidence type="ECO:0000313" key="1">
    <source>
        <dbReference type="EMBL" id="BDZ52487.1"/>
    </source>
</evidence>
<dbReference type="InterPro" id="IPR045584">
    <property type="entry name" value="Pilin-like"/>
</dbReference>
<accession>A0ABN6Y8J4</accession>